<feature type="region of interest" description="Disordered" evidence="1">
    <location>
        <begin position="252"/>
        <end position="295"/>
    </location>
</feature>
<name>A0A2G8S6M0_9APHY</name>
<evidence type="ECO:0000313" key="2">
    <source>
        <dbReference type="EMBL" id="PIL29422.1"/>
    </source>
</evidence>
<dbReference type="OrthoDB" id="3267069at2759"/>
<comment type="caution">
    <text evidence="2">The sequence shown here is derived from an EMBL/GenBank/DDBJ whole genome shotgun (WGS) entry which is preliminary data.</text>
</comment>
<protein>
    <submittedName>
        <fullName evidence="2">Uncharacterized protein</fullName>
    </submittedName>
</protein>
<organism evidence="2 3">
    <name type="scientific">Ganoderma sinense ZZ0214-1</name>
    <dbReference type="NCBI Taxonomy" id="1077348"/>
    <lineage>
        <taxon>Eukaryota</taxon>
        <taxon>Fungi</taxon>
        <taxon>Dikarya</taxon>
        <taxon>Basidiomycota</taxon>
        <taxon>Agaricomycotina</taxon>
        <taxon>Agaricomycetes</taxon>
        <taxon>Polyporales</taxon>
        <taxon>Polyporaceae</taxon>
        <taxon>Ganoderma</taxon>
    </lineage>
</organism>
<feature type="compositionally biased region" description="Basic and acidic residues" evidence="1">
    <location>
        <begin position="280"/>
        <end position="295"/>
    </location>
</feature>
<dbReference type="EMBL" id="AYKW01000023">
    <property type="protein sequence ID" value="PIL29422.1"/>
    <property type="molecule type" value="Genomic_DNA"/>
</dbReference>
<dbReference type="STRING" id="1077348.A0A2G8S6M0"/>
<accession>A0A2G8S6M0</accession>
<evidence type="ECO:0000313" key="3">
    <source>
        <dbReference type="Proteomes" id="UP000230002"/>
    </source>
</evidence>
<keyword evidence="3" id="KW-1185">Reference proteome</keyword>
<proteinExistence type="predicted"/>
<reference evidence="2 3" key="1">
    <citation type="journal article" date="2015" name="Sci. Rep.">
        <title>Chromosome-level genome map provides insights into diverse defense mechanisms in the medicinal fungus Ganoderma sinense.</title>
        <authorList>
            <person name="Zhu Y."/>
            <person name="Xu J."/>
            <person name="Sun C."/>
            <person name="Zhou S."/>
            <person name="Xu H."/>
            <person name="Nelson D.R."/>
            <person name="Qian J."/>
            <person name="Song J."/>
            <person name="Luo H."/>
            <person name="Xiang L."/>
            <person name="Li Y."/>
            <person name="Xu Z."/>
            <person name="Ji A."/>
            <person name="Wang L."/>
            <person name="Lu S."/>
            <person name="Hayward A."/>
            <person name="Sun W."/>
            <person name="Li X."/>
            <person name="Schwartz D.C."/>
            <person name="Wang Y."/>
            <person name="Chen S."/>
        </authorList>
    </citation>
    <scope>NUCLEOTIDE SEQUENCE [LARGE SCALE GENOMIC DNA]</scope>
    <source>
        <strain evidence="2 3">ZZ0214-1</strain>
    </source>
</reference>
<dbReference type="Proteomes" id="UP000230002">
    <property type="component" value="Unassembled WGS sequence"/>
</dbReference>
<dbReference type="AlphaFoldDB" id="A0A2G8S6M0"/>
<evidence type="ECO:0000256" key="1">
    <source>
        <dbReference type="SAM" id="MobiDB-lite"/>
    </source>
</evidence>
<sequence length="295" mass="32973">MAPLLTQLRSDRTKYQELLAGVMSKKAMEDTGLQELQTITSVASLQDVTYVAEQASGKCCLLAHRPIDAQNIEEVVLRVQGFITDAKLPPVRQYNIPRNLNRLIDLKQSITLTGLGSEGFDSAVHGIQIIYQVLSNHVARAGGRLREWTPGRENQDLTLTFANRYLTSSRDAGEEPSVDLSTIVDPFNVVRPILRGEVHTADNVVEYWERRGEEPSLWKLTMIKDYNVSAIRCLASGQLSLLKKVKRKVGYQTSSSEESGNDDKAPPPNKQLRLLNLGPTERREEKTDVSMKDLA</sequence>
<gene>
    <name evidence="2" type="ORF">GSI_09474</name>
</gene>